<sequence>MVKKNFTIRLSDKRLAKLRLYAQQKDKTMTQVLEECIDKLKIDTRG</sequence>
<dbReference type="SUPFAM" id="SSF47598">
    <property type="entry name" value="Ribbon-helix-helix"/>
    <property type="match status" value="1"/>
</dbReference>
<organism evidence="1 2">
    <name type="scientific">Crocosphaera watsonii WH 0003</name>
    <dbReference type="NCBI Taxonomy" id="423471"/>
    <lineage>
        <taxon>Bacteria</taxon>
        <taxon>Bacillati</taxon>
        <taxon>Cyanobacteriota</taxon>
        <taxon>Cyanophyceae</taxon>
        <taxon>Oscillatoriophycideae</taxon>
        <taxon>Chroococcales</taxon>
        <taxon>Aphanothecaceae</taxon>
        <taxon>Crocosphaera</taxon>
    </lineage>
</organism>
<dbReference type="InterPro" id="IPR013321">
    <property type="entry name" value="Arc_rbn_hlx_hlx"/>
</dbReference>
<proteinExistence type="predicted"/>
<dbReference type="Gene3D" id="1.10.1220.10">
    <property type="entry name" value="Met repressor-like"/>
    <property type="match status" value="1"/>
</dbReference>
<name>G5JAT3_CROWT</name>
<gene>
    <name evidence="1" type="ORF">CWATWH0003_4544</name>
</gene>
<protein>
    <submittedName>
        <fullName evidence="1">Uncharacterized protein</fullName>
    </submittedName>
</protein>
<dbReference type="EMBL" id="AESD01000682">
    <property type="protein sequence ID" value="EHJ10705.1"/>
    <property type="molecule type" value="Genomic_DNA"/>
</dbReference>
<dbReference type="PATRIC" id="fig|423471.3.peg.4251"/>
<evidence type="ECO:0000313" key="1">
    <source>
        <dbReference type="EMBL" id="EHJ10705.1"/>
    </source>
</evidence>
<accession>G5JAT3</accession>
<dbReference type="AlphaFoldDB" id="G5JAT3"/>
<dbReference type="Proteomes" id="UP000003477">
    <property type="component" value="Unassembled WGS sequence"/>
</dbReference>
<dbReference type="GO" id="GO:0006355">
    <property type="term" value="P:regulation of DNA-templated transcription"/>
    <property type="evidence" value="ECO:0007669"/>
    <property type="project" value="InterPro"/>
</dbReference>
<dbReference type="InterPro" id="IPR010985">
    <property type="entry name" value="Ribbon_hlx_hlx"/>
</dbReference>
<evidence type="ECO:0000313" key="2">
    <source>
        <dbReference type="Proteomes" id="UP000003477"/>
    </source>
</evidence>
<reference evidence="1 2" key="1">
    <citation type="journal article" date="2011" name="Front. Microbiol.">
        <title>Two Strains of Crocosphaera watsonii with Highly Conserved Genomes are Distinguished by Strain-Specific Features.</title>
        <authorList>
            <person name="Bench S.R."/>
            <person name="Ilikchyan I.N."/>
            <person name="Tripp H.J."/>
            <person name="Zehr J.P."/>
        </authorList>
    </citation>
    <scope>NUCLEOTIDE SEQUENCE [LARGE SCALE GENOMIC DNA]</scope>
    <source>
        <strain evidence="1 2">WH 0003</strain>
    </source>
</reference>
<comment type="caution">
    <text evidence="1">The sequence shown here is derived from an EMBL/GenBank/DDBJ whole genome shotgun (WGS) entry which is preliminary data.</text>
</comment>